<name>A0A7T2WNU1_9MICO</name>
<evidence type="ECO:0000313" key="3">
    <source>
        <dbReference type="Proteomes" id="UP000594979"/>
    </source>
</evidence>
<protein>
    <submittedName>
        <fullName evidence="2">Helix-turn-helix domain-containing protein</fullName>
    </submittedName>
</protein>
<dbReference type="NCBIfam" id="TIGR01764">
    <property type="entry name" value="excise"/>
    <property type="match status" value="1"/>
</dbReference>
<dbReference type="AlphaFoldDB" id="A0A7T2WNU1"/>
<dbReference type="EMBL" id="CP065682">
    <property type="protein sequence ID" value="QPS33987.1"/>
    <property type="molecule type" value="Genomic_DNA"/>
</dbReference>
<dbReference type="InterPro" id="IPR010093">
    <property type="entry name" value="SinI_DNA-bd"/>
</dbReference>
<dbReference type="KEGG" id="bcau:I6G59_01190"/>
<feature type="domain" description="Helix-turn-helix" evidence="1">
    <location>
        <begin position="14"/>
        <end position="64"/>
    </location>
</feature>
<evidence type="ECO:0000313" key="2">
    <source>
        <dbReference type="EMBL" id="QPS33987.1"/>
    </source>
</evidence>
<reference evidence="2 3" key="1">
    <citation type="submission" date="2020-12" db="EMBL/GenBank/DDBJ databases">
        <title>FDA dAtabase for Regulatory Grade micrObial Sequences (FDA-ARGOS): Supporting development and validation of Infectious Disease Dx tests.</title>
        <authorList>
            <person name="Sproer C."/>
            <person name="Gronow S."/>
            <person name="Severitt S."/>
            <person name="Schroder I."/>
            <person name="Tallon L."/>
            <person name="Sadzewicz L."/>
            <person name="Zhao X."/>
            <person name="Boylan J."/>
            <person name="Ott S."/>
            <person name="Bowen H."/>
            <person name="Vavikolanu K."/>
            <person name="Mehta A."/>
            <person name="Aluvathingal J."/>
            <person name="Nadendla S."/>
            <person name="Lowell S."/>
            <person name="Myers T."/>
            <person name="Yan Y."/>
            <person name="Sichtig H."/>
        </authorList>
    </citation>
    <scope>NUCLEOTIDE SEQUENCE [LARGE SCALE GENOMIC DNA]</scope>
    <source>
        <strain evidence="2 3">FDAARGOS_902</strain>
    </source>
</reference>
<dbReference type="InterPro" id="IPR041657">
    <property type="entry name" value="HTH_17"/>
</dbReference>
<evidence type="ECO:0000259" key="1">
    <source>
        <dbReference type="Pfam" id="PF12728"/>
    </source>
</evidence>
<dbReference type="SUPFAM" id="SSF46955">
    <property type="entry name" value="Putative DNA-binding domain"/>
    <property type="match status" value="1"/>
</dbReference>
<organism evidence="2 3">
    <name type="scientific">Brevibacterium casei</name>
    <dbReference type="NCBI Taxonomy" id="33889"/>
    <lineage>
        <taxon>Bacteria</taxon>
        <taxon>Bacillati</taxon>
        <taxon>Actinomycetota</taxon>
        <taxon>Actinomycetes</taxon>
        <taxon>Micrococcales</taxon>
        <taxon>Brevibacteriaceae</taxon>
        <taxon>Brevibacterium</taxon>
    </lineage>
</organism>
<gene>
    <name evidence="2" type="ORF">I6G59_01190</name>
</gene>
<dbReference type="Proteomes" id="UP000594979">
    <property type="component" value="Chromosome"/>
</dbReference>
<accession>A0A7T2WNU1</accession>
<dbReference type="GO" id="GO:0003677">
    <property type="term" value="F:DNA binding"/>
    <property type="evidence" value="ECO:0007669"/>
    <property type="project" value="InterPro"/>
</dbReference>
<dbReference type="InterPro" id="IPR009061">
    <property type="entry name" value="DNA-bd_dom_put_sf"/>
</dbReference>
<dbReference type="Pfam" id="PF12728">
    <property type="entry name" value="HTH_17"/>
    <property type="match status" value="1"/>
</dbReference>
<sequence>MTLNHSTDSAAKPWLDADDLANELGIPKRTIYKWRVEGKGPRGHKLGRHLRFSRENVDAWLAENIDPDDAA</sequence>
<dbReference type="RefSeq" id="WP_197932079.1">
    <property type="nucleotide sequence ID" value="NZ_CP065682.1"/>
</dbReference>
<proteinExistence type="predicted"/>